<keyword evidence="2" id="KW-0830">Ubiquinone</keyword>
<dbReference type="AlphaFoldDB" id="A0A1H7K312"/>
<dbReference type="STRING" id="1233.SAMN05216387_10389"/>
<protein>
    <submittedName>
        <fullName evidence="2">3-demethylubiquinone-9 3-methyltransferase</fullName>
    </submittedName>
</protein>
<dbReference type="Pfam" id="PF06983">
    <property type="entry name" value="3-dmu-9_3-mt"/>
    <property type="match status" value="1"/>
</dbReference>
<dbReference type="PANTHER" id="PTHR33990">
    <property type="entry name" value="PROTEIN YJDN-RELATED"/>
    <property type="match status" value="1"/>
</dbReference>
<dbReference type="SUPFAM" id="SSF54593">
    <property type="entry name" value="Glyoxalase/Bleomycin resistance protein/Dihydroxybiphenyl dioxygenase"/>
    <property type="match status" value="1"/>
</dbReference>
<keyword evidence="2" id="KW-0489">Methyltransferase</keyword>
<dbReference type="Proteomes" id="UP000198620">
    <property type="component" value="Unassembled WGS sequence"/>
</dbReference>
<dbReference type="Gene3D" id="3.30.720.100">
    <property type="match status" value="1"/>
</dbReference>
<keyword evidence="2" id="KW-0808">Transferase</keyword>
<sequence>MQFEQKISPALWFDNNAEEAVNFYISVFQNSRINRVLRYGKAGPGPEGTVMTISFELDGEEFTAINGGPHFTFSPAI</sequence>
<proteinExistence type="predicted"/>
<feature type="domain" description="PhnB-like" evidence="1">
    <location>
        <begin position="5"/>
        <end position="77"/>
    </location>
</feature>
<dbReference type="EMBL" id="FOBH01000003">
    <property type="protein sequence ID" value="SEK81152.1"/>
    <property type="molecule type" value="Genomic_DNA"/>
</dbReference>
<accession>A0A1H7K312</accession>
<reference evidence="2 3" key="1">
    <citation type="submission" date="2016-10" db="EMBL/GenBank/DDBJ databases">
        <authorList>
            <person name="de Groot N.N."/>
        </authorList>
    </citation>
    <scope>NUCLEOTIDE SEQUENCE [LARGE SCALE GENOMIC DNA]</scope>
    <source>
        <strain evidence="2 3">Nv1</strain>
    </source>
</reference>
<gene>
    <name evidence="2" type="ORF">SAMN05216387_10389</name>
</gene>
<name>A0A1H7K312_9PROT</name>
<dbReference type="InterPro" id="IPR029068">
    <property type="entry name" value="Glyas_Bleomycin-R_OHBP_Dase"/>
</dbReference>
<evidence type="ECO:0000259" key="1">
    <source>
        <dbReference type="Pfam" id="PF06983"/>
    </source>
</evidence>
<evidence type="ECO:0000313" key="2">
    <source>
        <dbReference type="EMBL" id="SEK81152.1"/>
    </source>
</evidence>
<dbReference type="GO" id="GO:0008168">
    <property type="term" value="F:methyltransferase activity"/>
    <property type="evidence" value="ECO:0007669"/>
    <property type="project" value="UniProtKB-KW"/>
</dbReference>
<evidence type="ECO:0000313" key="3">
    <source>
        <dbReference type="Proteomes" id="UP000198620"/>
    </source>
</evidence>
<keyword evidence="3" id="KW-1185">Reference proteome</keyword>
<dbReference type="GO" id="GO:0032259">
    <property type="term" value="P:methylation"/>
    <property type="evidence" value="ECO:0007669"/>
    <property type="project" value="UniProtKB-KW"/>
</dbReference>
<organism evidence="2 3">
    <name type="scientific">Nitrosovibrio tenuis</name>
    <dbReference type="NCBI Taxonomy" id="1233"/>
    <lineage>
        <taxon>Bacteria</taxon>
        <taxon>Pseudomonadati</taxon>
        <taxon>Pseudomonadota</taxon>
        <taxon>Betaproteobacteria</taxon>
        <taxon>Nitrosomonadales</taxon>
        <taxon>Nitrosomonadaceae</taxon>
        <taxon>Nitrosovibrio</taxon>
    </lineage>
</organism>
<dbReference type="InterPro" id="IPR028973">
    <property type="entry name" value="PhnB-like"/>
</dbReference>